<evidence type="ECO:0000313" key="5">
    <source>
        <dbReference type="Proteomes" id="UP000886595"/>
    </source>
</evidence>
<feature type="domain" description="Peptidase C14 caspase" evidence="3">
    <location>
        <begin position="3"/>
        <end position="381"/>
    </location>
</feature>
<dbReference type="InterPro" id="IPR050452">
    <property type="entry name" value="Metacaspase"/>
</dbReference>
<evidence type="ECO:0000259" key="3">
    <source>
        <dbReference type="Pfam" id="PF00656"/>
    </source>
</evidence>
<dbReference type="Pfam" id="PF00656">
    <property type="entry name" value="Peptidase_C14"/>
    <property type="match status" value="1"/>
</dbReference>
<comment type="caution">
    <text evidence="4">The sequence shown here is derived from an EMBL/GenBank/DDBJ whole genome shotgun (WGS) entry which is preliminary data.</text>
</comment>
<evidence type="ECO:0000256" key="2">
    <source>
        <dbReference type="SAM" id="MobiDB-lite"/>
    </source>
</evidence>
<protein>
    <recommendedName>
        <fullName evidence="3">Peptidase C14 caspase domain-containing protein</fullName>
    </recommendedName>
</protein>
<dbReference type="AlphaFoldDB" id="A0A8X7WB90"/>
<keyword evidence="5" id="KW-1185">Reference proteome</keyword>
<dbReference type="GO" id="GO:0004197">
    <property type="term" value="F:cysteine-type endopeptidase activity"/>
    <property type="evidence" value="ECO:0007669"/>
    <property type="project" value="InterPro"/>
</dbReference>
<dbReference type="PANTHER" id="PTHR48104">
    <property type="entry name" value="METACASPASE-4"/>
    <property type="match status" value="1"/>
</dbReference>
<dbReference type="GO" id="GO:0005737">
    <property type="term" value="C:cytoplasm"/>
    <property type="evidence" value="ECO:0007669"/>
    <property type="project" value="TreeGrafter"/>
</dbReference>
<dbReference type="InterPro" id="IPR011600">
    <property type="entry name" value="Pept_C14_caspase"/>
</dbReference>
<name>A0A8X7WB90_BRACI</name>
<evidence type="ECO:0000313" key="4">
    <source>
        <dbReference type="EMBL" id="KAG2325955.1"/>
    </source>
</evidence>
<feature type="region of interest" description="Disordered" evidence="2">
    <location>
        <begin position="182"/>
        <end position="201"/>
    </location>
</feature>
<feature type="compositionally biased region" description="Basic and acidic residues" evidence="2">
    <location>
        <begin position="182"/>
        <end position="192"/>
    </location>
</feature>
<dbReference type="PANTHER" id="PTHR48104:SF8">
    <property type="entry name" value="METACASPASE-5"/>
    <property type="match status" value="1"/>
</dbReference>
<dbReference type="GO" id="GO:0006508">
    <property type="term" value="P:proteolysis"/>
    <property type="evidence" value="ECO:0007669"/>
    <property type="project" value="InterPro"/>
</dbReference>
<dbReference type="EMBL" id="JAAMPC010000002">
    <property type="protein sequence ID" value="KAG2325955.1"/>
    <property type="molecule type" value="Genomic_DNA"/>
</dbReference>
<reference evidence="4 5" key="1">
    <citation type="submission" date="2020-02" db="EMBL/GenBank/DDBJ databases">
        <authorList>
            <person name="Ma Q."/>
            <person name="Huang Y."/>
            <person name="Song X."/>
            <person name="Pei D."/>
        </authorList>
    </citation>
    <scope>NUCLEOTIDE SEQUENCE [LARGE SCALE GENOMIC DNA]</scope>
    <source>
        <strain evidence="4">Sxm20200214</strain>
        <tissue evidence="4">Leaf</tissue>
    </source>
</reference>
<accession>A0A8X7WB90</accession>
<dbReference type="Gene3D" id="3.40.50.12660">
    <property type="match status" value="2"/>
</dbReference>
<gene>
    <name evidence="4" type="ORF">Bca52824_008683</name>
</gene>
<evidence type="ECO:0000256" key="1">
    <source>
        <dbReference type="ARBA" id="ARBA00009005"/>
    </source>
</evidence>
<dbReference type="Proteomes" id="UP000886595">
    <property type="component" value="Unassembled WGS sequence"/>
</dbReference>
<proteinExistence type="inferred from homology"/>
<dbReference type="OrthoDB" id="3223806at2759"/>
<comment type="similarity">
    <text evidence="1">Belongs to the peptidase C14B family.</text>
</comment>
<sequence>MVKKAVLIGINYPGTEGKLLGCINDVKRMHKSLVELYGFSEENIVELIDTDESKTQPTGKNIRQAFWDLVGTAKPGDVLFVHYSGHGTRLPPETGEDDDTGYDECIVPSDINYITDDDIKEIVGHVPKGCSFTFVSDSCHSGGLIDSAKEQIGESFKKKSNKMFKCLFGLFCSKGTTSEAASKEETSIKIEQEGGENSVNGRNRFLPLQTSINMLKQATGIDDIKEGNIRTTLFDLFGEDASPKVRKFMKVILSNMQESTGEGLMLTSLAKQAIITLKDKLNDEEYLKPAMETRVKSKKEVYAGAINGGLGSNGILLSGCQTNQVSADVGSKDKAYGAFTNSLQIILAETKGKISYKELVLKSRKYLEKQGYPQRPGLYCSDSYVNGPFIC</sequence>
<organism evidence="4 5">
    <name type="scientific">Brassica carinata</name>
    <name type="common">Ethiopian mustard</name>
    <name type="synonym">Abyssinian cabbage</name>
    <dbReference type="NCBI Taxonomy" id="52824"/>
    <lineage>
        <taxon>Eukaryota</taxon>
        <taxon>Viridiplantae</taxon>
        <taxon>Streptophyta</taxon>
        <taxon>Embryophyta</taxon>
        <taxon>Tracheophyta</taxon>
        <taxon>Spermatophyta</taxon>
        <taxon>Magnoliopsida</taxon>
        <taxon>eudicotyledons</taxon>
        <taxon>Gunneridae</taxon>
        <taxon>Pentapetalae</taxon>
        <taxon>rosids</taxon>
        <taxon>malvids</taxon>
        <taxon>Brassicales</taxon>
        <taxon>Brassicaceae</taxon>
        <taxon>Brassiceae</taxon>
        <taxon>Brassica</taxon>
    </lineage>
</organism>